<name>A0A7C4KZ73_9CHLR</name>
<gene>
    <name evidence="5" type="ORF">ENT17_06300</name>
</gene>
<keyword evidence="2" id="KW-0238">DNA-binding</keyword>
<dbReference type="SMART" id="SM00421">
    <property type="entry name" value="HTH_LUXR"/>
    <property type="match status" value="1"/>
</dbReference>
<dbReference type="PANTHER" id="PTHR44688:SF25">
    <property type="entry name" value="HTH LUXR-TYPE DOMAIN-CONTAINING PROTEIN"/>
    <property type="match status" value="1"/>
</dbReference>
<dbReference type="Pfam" id="PF00196">
    <property type="entry name" value="GerE"/>
    <property type="match status" value="1"/>
</dbReference>
<dbReference type="InterPro" id="IPR036388">
    <property type="entry name" value="WH-like_DNA-bd_sf"/>
</dbReference>
<proteinExistence type="predicted"/>
<dbReference type="PROSITE" id="PS50043">
    <property type="entry name" value="HTH_LUXR_2"/>
    <property type="match status" value="1"/>
</dbReference>
<dbReference type="PRINTS" id="PR00038">
    <property type="entry name" value="HTHLUXR"/>
</dbReference>
<dbReference type="PROSITE" id="PS00622">
    <property type="entry name" value="HTH_LUXR_1"/>
    <property type="match status" value="1"/>
</dbReference>
<accession>A0A7C4KZ73</accession>
<dbReference type="EMBL" id="DSXR01000061">
    <property type="protein sequence ID" value="HGS87216.1"/>
    <property type="molecule type" value="Genomic_DNA"/>
</dbReference>
<organism evidence="5">
    <name type="scientific">Bellilinea caldifistulae</name>
    <dbReference type="NCBI Taxonomy" id="360411"/>
    <lineage>
        <taxon>Bacteria</taxon>
        <taxon>Bacillati</taxon>
        <taxon>Chloroflexota</taxon>
        <taxon>Anaerolineae</taxon>
        <taxon>Anaerolineales</taxon>
        <taxon>Anaerolineaceae</taxon>
        <taxon>Bellilinea</taxon>
    </lineage>
</organism>
<dbReference type="GO" id="GO:0003677">
    <property type="term" value="F:DNA binding"/>
    <property type="evidence" value="ECO:0007669"/>
    <property type="project" value="UniProtKB-KW"/>
</dbReference>
<dbReference type="InterPro" id="IPR000792">
    <property type="entry name" value="Tscrpt_reg_LuxR_C"/>
</dbReference>
<dbReference type="GO" id="GO:0006355">
    <property type="term" value="P:regulation of DNA-templated transcription"/>
    <property type="evidence" value="ECO:0007669"/>
    <property type="project" value="InterPro"/>
</dbReference>
<reference evidence="5" key="1">
    <citation type="journal article" date="2020" name="mSystems">
        <title>Genome- and Community-Level Interaction Insights into Carbon Utilization and Element Cycling Functions of Hydrothermarchaeota in Hydrothermal Sediment.</title>
        <authorList>
            <person name="Zhou Z."/>
            <person name="Liu Y."/>
            <person name="Xu W."/>
            <person name="Pan J."/>
            <person name="Luo Z.H."/>
            <person name="Li M."/>
        </authorList>
    </citation>
    <scope>NUCLEOTIDE SEQUENCE [LARGE SCALE GENOMIC DNA]</scope>
    <source>
        <strain evidence="5">SpSt-556</strain>
    </source>
</reference>
<evidence type="ECO:0000256" key="3">
    <source>
        <dbReference type="ARBA" id="ARBA00023163"/>
    </source>
</evidence>
<keyword evidence="1" id="KW-0805">Transcription regulation</keyword>
<evidence type="ECO:0000256" key="1">
    <source>
        <dbReference type="ARBA" id="ARBA00023015"/>
    </source>
</evidence>
<evidence type="ECO:0000256" key="2">
    <source>
        <dbReference type="ARBA" id="ARBA00023125"/>
    </source>
</evidence>
<dbReference type="Gene3D" id="1.10.10.10">
    <property type="entry name" value="Winged helix-like DNA-binding domain superfamily/Winged helix DNA-binding domain"/>
    <property type="match status" value="1"/>
</dbReference>
<protein>
    <submittedName>
        <fullName evidence="5">Helix-turn-helix transcriptional regulator</fullName>
    </submittedName>
</protein>
<feature type="domain" description="HTH luxR-type" evidence="4">
    <location>
        <begin position="109"/>
        <end position="174"/>
    </location>
</feature>
<evidence type="ECO:0000313" key="5">
    <source>
        <dbReference type="EMBL" id="HGS87216.1"/>
    </source>
</evidence>
<sequence>MADVSELQQMDERVDVLVAVLPFQRLAELEKHLAEGVTSAILLLVTDWEEAAGVPLPNLFRSRAAGLLPLGVEGETLQAALAALLEGLSVGLPGWFSLLGQPGGMPFSPAAGEERLTPREVEVLEQLAQGLTNKQIARILGISEHTVKYHISAVYAKLGAMNRAEAVRIGARRGYLQI</sequence>
<dbReference type="InterPro" id="IPR016032">
    <property type="entry name" value="Sig_transdc_resp-reg_C-effctor"/>
</dbReference>
<dbReference type="SUPFAM" id="SSF46894">
    <property type="entry name" value="C-terminal effector domain of the bipartite response regulators"/>
    <property type="match status" value="1"/>
</dbReference>
<dbReference type="AlphaFoldDB" id="A0A7C4KZ73"/>
<evidence type="ECO:0000259" key="4">
    <source>
        <dbReference type="PROSITE" id="PS50043"/>
    </source>
</evidence>
<comment type="caution">
    <text evidence="5">The sequence shown here is derived from an EMBL/GenBank/DDBJ whole genome shotgun (WGS) entry which is preliminary data.</text>
</comment>
<dbReference type="CDD" id="cd06170">
    <property type="entry name" value="LuxR_C_like"/>
    <property type="match status" value="1"/>
</dbReference>
<keyword evidence="3" id="KW-0804">Transcription</keyword>
<dbReference type="PANTHER" id="PTHR44688">
    <property type="entry name" value="DNA-BINDING TRANSCRIPTIONAL ACTIVATOR DEVR_DOSR"/>
    <property type="match status" value="1"/>
</dbReference>